<dbReference type="SMART" id="SM00382">
    <property type="entry name" value="AAA"/>
    <property type="match status" value="1"/>
</dbReference>
<evidence type="ECO:0000313" key="3">
    <source>
        <dbReference type="EMBL" id="TQQ84616.1"/>
    </source>
</evidence>
<dbReference type="Gene3D" id="3.30.230.10">
    <property type="match status" value="1"/>
</dbReference>
<evidence type="ECO:0000313" key="4">
    <source>
        <dbReference type="Proteomes" id="UP000317863"/>
    </source>
</evidence>
<evidence type="ECO:0000259" key="2">
    <source>
        <dbReference type="SMART" id="SM00382"/>
    </source>
</evidence>
<evidence type="ECO:0000256" key="1">
    <source>
        <dbReference type="ARBA" id="ARBA00006354"/>
    </source>
</evidence>
<dbReference type="Pfam" id="PF01078">
    <property type="entry name" value="Mg_chelatase"/>
    <property type="match status" value="1"/>
</dbReference>
<reference evidence="3 4" key="1">
    <citation type="submission" date="2019-02" db="EMBL/GenBank/DDBJ databases">
        <title>Peptostreptococcaceae bacterium ZHW00191 nov., a new bacterium isolated from the human gut.</title>
        <authorList>
            <person name="Zhou H.-W."/>
            <person name="Chen X.-J."/>
        </authorList>
    </citation>
    <scope>NUCLEOTIDE SEQUENCE [LARGE SCALE GENOMIC DNA]</scope>
    <source>
        <strain evidence="3 4">ZHW00191</strain>
    </source>
</reference>
<comment type="similarity">
    <text evidence="1">Belongs to the Mg-chelatase subunits D/I family. ComM subfamily.</text>
</comment>
<dbReference type="InterPro" id="IPR003593">
    <property type="entry name" value="AAA+_ATPase"/>
</dbReference>
<dbReference type="SUPFAM" id="SSF52540">
    <property type="entry name" value="P-loop containing nucleoside triphosphate hydrolases"/>
    <property type="match status" value="1"/>
</dbReference>
<gene>
    <name evidence="3" type="ORF">EXD82_05335</name>
</gene>
<comment type="caution">
    <text evidence="3">The sequence shown here is derived from an EMBL/GenBank/DDBJ whole genome shotgun (WGS) entry which is preliminary data.</text>
</comment>
<dbReference type="Proteomes" id="UP000317863">
    <property type="component" value="Unassembled WGS sequence"/>
</dbReference>
<dbReference type="SUPFAM" id="SSF54211">
    <property type="entry name" value="Ribosomal protein S5 domain 2-like"/>
    <property type="match status" value="1"/>
</dbReference>
<sequence>MISIIISSNIFGVDSFDVSVETDITKGIPSFSIVGLPGTEIKEARERVKSAIINSGYRFPNSRIVVNLSPADVKKQGSFLDFPIALGIMRGNIRKSVEYINESIFVGELSLDGNLKRIRGILPIVIGSMERGFKRIFIPEDNYSECMFVEGIDIIPIKTLKESMDFLNGIIKYEHIEERRGKIYRISKEKQSYESLDFSDIKGNTFLKRCAEVAAAGGHNMLMIGPPGSGKSFMAKRIPGIMPSMDESEMIEVSKIYSVYGSGNGLIKRRPFRSPHHTSTEIAIIGGGADARAGEITMAHLGVLFLDEVAEFDRKTLEALRQPIEDRKVDISRSRYSISYPSDFMLVAAMNPCPCGYSGSDRECRCRTYEIERYRGKLSGPLLDRIDIFVEVNSITFEEMNNLSEGETSEDIRKRVESARKIQKKRFGNNKITNRSMSGRDIDKYCRMDKNAQAAMKLIFDKYRLSNRAYTRIMALARTISDIENREVISESDILEAFSMRRVYYKYFEKNYI</sequence>
<feature type="domain" description="AAA+ ATPase" evidence="2">
    <location>
        <begin position="217"/>
        <end position="396"/>
    </location>
</feature>
<dbReference type="RefSeq" id="WP_142535886.1">
    <property type="nucleotide sequence ID" value="NZ_SGJB01000008.1"/>
</dbReference>
<dbReference type="Pfam" id="PF13541">
    <property type="entry name" value="ChlI"/>
    <property type="match status" value="1"/>
</dbReference>
<name>A0A544QVB7_9FIRM</name>
<dbReference type="InterPro" id="IPR004482">
    <property type="entry name" value="Mg_chelat-rel"/>
</dbReference>
<dbReference type="InterPro" id="IPR027417">
    <property type="entry name" value="P-loop_NTPase"/>
</dbReference>
<dbReference type="InterPro" id="IPR014721">
    <property type="entry name" value="Ribsml_uS5_D2-typ_fold_subgr"/>
</dbReference>
<dbReference type="AlphaFoldDB" id="A0A544QVB7"/>
<dbReference type="Gene3D" id="3.40.50.300">
    <property type="entry name" value="P-loop containing nucleotide triphosphate hydrolases"/>
    <property type="match status" value="1"/>
</dbReference>
<dbReference type="InterPro" id="IPR000523">
    <property type="entry name" value="Mg_chelatse_chII-like_cat_dom"/>
</dbReference>
<protein>
    <submittedName>
        <fullName evidence="3">ATP-binding protein</fullName>
    </submittedName>
</protein>
<dbReference type="InterPro" id="IPR020568">
    <property type="entry name" value="Ribosomal_Su5_D2-typ_SF"/>
</dbReference>
<dbReference type="OrthoDB" id="9813147at2"/>
<organism evidence="3 4">
    <name type="scientific">Peptacetobacter hominis</name>
    <dbReference type="NCBI Taxonomy" id="2743610"/>
    <lineage>
        <taxon>Bacteria</taxon>
        <taxon>Bacillati</taxon>
        <taxon>Bacillota</taxon>
        <taxon>Clostridia</taxon>
        <taxon>Peptostreptococcales</taxon>
        <taxon>Peptostreptococcaceae</taxon>
        <taxon>Peptacetobacter</taxon>
    </lineage>
</organism>
<proteinExistence type="inferred from homology"/>
<keyword evidence="3" id="KW-0067">ATP-binding</keyword>
<dbReference type="InterPro" id="IPR045006">
    <property type="entry name" value="CHLI-like"/>
</dbReference>
<dbReference type="PANTHER" id="PTHR32039:SF7">
    <property type="entry name" value="COMPETENCE PROTEIN COMM"/>
    <property type="match status" value="1"/>
</dbReference>
<keyword evidence="3" id="KW-0547">Nucleotide-binding</keyword>
<dbReference type="NCBIfam" id="TIGR00368">
    <property type="entry name" value="YifB family Mg chelatase-like AAA ATPase"/>
    <property type="match status" value="1"/>
</dbReference>
<dbReference type="PANTHER" id="PTHR32039">
    <property type="entry name" value="MAGNESIUM-CHELATASE SUBUNIT CHLI"/>
    <property type="match status" value="1"/>
</dbReference>
<accession>A0A544QVB7</accession>
<keyword evidence="4" id="KW-1185">Reference proteome</keyword>
<dbReference type="InterPro" id="IPR025158">
    <property type="entry name" value="Mg_chelat-rel_C"/>
</dbReference>
<dbReference type="GO" id="GO:0005524">
    <property type="term" value="F:ATP binding"/>
    <property type="evidence" value="ECO:0007669"/>
    <property type="project" value="UniProtKB-KW"/>
</dbReference>
<dbReference type="EMBL" id="SGJB01000008">
    <property type="protein sequence ID" value="TQQ84616.1"/>
    <property type="molecule type" value="Genomic_DNA"/>
</dbReference>
<dbReference type="Pfam" id="PF13335">
    <property type="entry name" value="Mg_chelatase_C"/>
    <property type="match status" value="1"/>
</dbReference>